<dbReference type="Proteomes" id="UP000241769">
    <property type="component" value="Unassembled WGS sequence"/>
</dbReference>
<evidence type="ECO:0000256" key="9">
    <source>
        <dbReference type="SAM" id="Phobius"/>
    </source>
</evidence>
<keyword evidence="3" id="KW-0808">Transferase</keyword>
<evidence type="ECO:0000256" key="2">
    <source>
        <dbReference type="ARBA" id="ARBA00005441"/>
    </source>
</evidence>
<evidence type="ECO:0000256" key="1">
    <source>
        <dbReference type="ARBA" id="ARBA00004141"/>
    </source>
</evidence>
<dbReference type="InParanoid" id="A0A2P6NSM3"/>
<keyword evidence="8 9" id="KW-0472">Membrane</keyword>
<evidence type="ECO:0000256" key="5">
    <source>
        <dbReference type="ARBA" id="ARBA00022919"/>
    </source>
</evidence>
<dbReference type="AlphaFoldDB" id="A0A2P6NSM3"/>
<evidence type="ECO:0000313" key="11">
    <source>
        <dbReference type="EMBL" id="PRP86878.1"/>
    </source>
</evidence>
<protein>
    <recommendedName>
        <fullName evidence="10">Sphingomyelin synthase-like domain-containing protein</fullName>
    </recommendedName>
</protein>
<feature type="transmembrane region" description="Helical" evidence="9">
    <location>
        <begin position="251"/>
        <end position="269"/>
    </location>
</feature>
<organism evidence="11 12">
    <name type="scientific">Planoprotostelium fungivorum</name>
    <dbReference type="NCBI Taxonomy" id="1890364"/>
    <lineage>
        <taxon>Eukaryota</taxon>
        <taxon>Amoebozoa</taxon>
        <taxon>Evosea</taxon>
        <taxon>Variosea</taxon>
        <taxon>Cavosteliida</taxon>
        <taxon>Cavosteliaceae</taxon>
        <taxon>Planoprotostelium</taxon>
    </lineage>
</organism>
<evidence type="ECO:0000256" key="7">
    <source>
        <dbReference type="ARBA" id="ARBA00023098"/>
    </source>
</evidence>
<evidence type="ECO:0000256" key="6">
    <source>
        <dbReference type="ARBA" id="ARBA00022989"/>
    </source>
</evidence>
<comment type="subcellular location">
    <subcellularLocation>
        <location evidence="1">Membrane</location>
        <topology evidence="1">Multi-pass membrane protein</topology>
    </subcellularLocation>
</comment>
<reference evidence="11 12" key="1">
    <citation type="journal article" date="2018" name="Genome Biol. Evol.">
        <title>Multiple Roots of Fruiting Body Formation in Amoebozoa.</title>
        <authorList>
            <person name="Hillmann F."/>
            <person name="Forbes G."/>
            <person name="Novohradska S."/>
            <person name="Ferling I."/>
            <person name="Riege K."/>
            <person name="Groth M."/>
            <person name="Westermann M."/>
            <person name="Marz M."/>
            <person name="Spaller T."/>
            <person name="Winckler T."/>
            <person name="Schaap P."/>
            <person name="Glockner G."/>
        </authorList>
    </citation>
    <scope>NUCLEOTIDE SEQUENCE [LARGE SCALE GENOMIC DNA]</scope>
    <source>
        <strain evidence="11 12">Jena</strain>
    </source>
</reference>
<keyword evidence="12" id="KW-1185">Reference proteome</keyword>
<evidence type="ECO:0000256" key="3">
    <source>
        <dbReference type="ARBA" id="ARBA00022679"/>
    </source>
</evidence>
<dbReference type="PANTHER" id="PTHR21290:SF62">
    <property type="entry name" value="PHOSPHATIDYLINOSITOL:CERAMIDE INOSITOLPHOSPHOTRANSFERASE 1-RELATED"/>
    <property type="match status" value="1"/>
</dbReference>
<feature type="transmembrane region" description="Helical" evidence="9">
    <location>
        <begin position="300"/>
        <end position="319"/>
    </location>
</feature>
<evidence type="ECO:0000313" key="12">
    <source>
        <dbReference type="Proteomes" id="UP000241769"/>
    </source>
</evidence>
<sequence length="480" mass="55640">MNYFVPFEKLCSGRVPVVIYHSSPDENRTDIISGGDTTTYEAFPPRLRAARTFFPPSSDPQRPAQHNLLLLHIFFLSEEQTHSKQQEHSKRSRSILTVRKPIESSGNSWIPPKPTRNEFHRRGTFRRTIHPLEGRMMNQDQVIYEAASSNHATPQLTQLKTPDLKSPYLEIDVASDFFSEDGEDTKVPHMLAFSPTFQWILSVYRYYINNVEQEKTYTAHVNGLSPLASKKETLLWLALYPFRREKPILKYMWVALATFVVCLLIHGWSTRVAYYFHSSGPRLRDLGFLLLPELPPQYKILSELIFNFIFIGTIVMMALHPQRFRLFIRLLFMFSFLYLCRCASFLSTGLPSPALHCHPGAQYYDPPKQLMEIFFKFSTTMGCGDLIFSGHSLHSTTTVLIFTKYVKSIGARVLWWLCLITMYLLIIAARKHYTIDVLIAFYFIPFVFTVYSDRFEPWLFNDVKKRKLKAVKLPGSAVNV</sequence>
<dbReference type="EMBL" id="MDYQ01000025">
    <property type="protein sequence ID" value="PRP86878.1"/>
    <property type="molecule type" value="Genomic_DNA"/>
</dbReference>
<dbReference type="GO" id="GO:0047493">
    <property type="term" value="F:ceramide cholinephosphotransferase activity"/>
    <property type="evidence" value="ECO:0007669"/>
    <property type="project" value="TreeGrafter"/>
</dbReference>
<feature type="domain" description="Sphingomyelin synthase-like" evidence="10">
    <location>
        <begin position="382"/>
        <end position="452"/>
    </location>
</feature>
<dbReference type="PANTHER" id="PTHR21290">
    <property type="entry name" value="SPHINGOMYELIN SYNTHETASE"/>
    <property type="match status" value="1"/>
</dbReference>
<dbReference type="InterPro" id="IPR025749">
    <property type="entry name" value="Sphingomyelin_synth-like_dom"/>
</dbReference>
<dbReference type="Pfam" id="PF14360">
    <property type="entry name" value="PAP2_C"/>
    <property type="match status" value="1"/>
</dbReference>
<keyword evidence="7" id="KW-0443">Lipid metabolism</keyword>
<dbReference type="GO" id="GO:0033188">
    <property type="term" value="F:sphingomyelin synthase activity"/>
    <property type="evidence" value="ECO:0007669"/>
    <property type="project" value="TreeGrafter"/>
</dbReference>
<evidence type="ECO:0000256" key="8">
    <source>
        <dbReference type="ARBA" id="ARBA00023136"/>
    </source>
</evidence>
<feature type="transmembrane region" description="Helical" evidence="9">
    <location>
        <begin position="409"/>
        <end position="426"/>
    </location>
</feature>
<name>A0A2P6NSM3_9EUKA</name>
<gene>
    <name evidence="11" type="ORF">PROFUN_03626</name>
</gene>
<keyword evidence="5" id="KW-0746">Sphingolipid metabolism</keyword>
<dbReference type="GO" id="GO:0005886">
    <property type="term" value="C:plasma membrane"/>
    <property type="evidence" value="ECO:0007669"/>
    <property type="project" value="TreeGrafter"/>
</dbReference>
<evidence type="ECO:0000259" key="10">
    <source>
        <dbReference type="Pfam" id="PF14360"/>
    </source>
</evidence>
<evidence type="ECO:0000256" key="4">
    <source>
        <dbReference type="ARBA" id="ARBA00022692"/>
    </source>
</evidence>
<comment type="similarity">
    <text evidence="2">Belongs to the sphingomyelin synthase family.</text>
</comment>
<dbReference type="InterPro" id="IPR045221">
    <property type="entry name" value="Sphingomyelin_synth-like"/>
</dbReference>
<accession>A0A2P6NSM3</accession>
<keyword evidence="6 9" id="KW-1133">Transmembrane helix</keyword>
<comment type="caution">
    <text evidence="11">The sequence shown here is derived from an EMBL/GenBank/DDBJ whole genome shotgun (WGS) entry which is preliminary data.</text>
</comment>
<proteinExistence type="inferred from homology"/>
<dbReference type="OrthoDB" id="422827at2759"/>
<feature type="transmembrane region" description="Helical" evidence="9">
    <location>
        <begin position="433"/>
        <end position="451"/>
    </location>
</feature>
<dbReference type="GO" id="GO:0000139">
    <property type="term" value="C:Golgi membrane"/>
    <property type="evidence" value="ECO:0007669"/>
    <property type="project" value="TreeGrafter"/>
</dbReference>
<dbReference type="STRING" id="1890364.A0A2P6NSM3"/>
<dbReference type="GO" id="GO:0046513">
    <property type="term" value="P:ceramide biosynthetic process"/>
    <property type="evidence" value="ECO:0007669"/>
    <property type="project" value="TreeGrafter"/>
</dbReference>
<keyword evidence="4 9" id="KW-0812">Transmembrane</keyword>
<feature type="transmembrane region" description="Helical" evidence="9">
    <location>
        <begin position="326"/>
        <end position="346"/>
    </location>
</feature>
<dbReference type="GO" id="GO:0005789">
    <property type="term" value="C:endoplasmic reticulum membrane"/>
    <property type="evidence" value="ECO:0007669"/>
    <property type="project" value="TreeGrafter"/>
</dbReference>